<evidence type="ECO:0000256" key="1">
    <source>
        <dbReference type="SAM" id="Phobius"/>
    </source>
</evidence>
<protein>
    <submittedName>
        <fullName evidence="2">Uncharacterized protein</fullName>
    </submittedName>
</protein>
<gene>
    <name evidence="2" type="ORF">GALMADRAFT_144738</name>
</gene>
<reference evidence="3" key="1">
    <citation type="journal article" date="2014" name="Proc. Natl. Acad. Sci. U.S.A.">
        <title>Extensive sampling of basidiomycete genomes demonstrates inadequacy of the white-rot/brown-rot paradigm for wood decay fungi.</title>
        <authorList>
            <person name="Riley R."/>
            <person name="Salamov A.A."/>
            <person name="Brown D.W."/>
            <person name="Nagy L.G."/>
            <person name="Floudas D."/>
            <person name="Held B.W."/>
            <person name="Levasseur A."/>
            <person name="Lombard V."/>
            <person name="Morin E."/>
            <person name="Otillar R."/>
            <person name="Lindquist E.A."/>
            <person name="Sun H."/>
            <person name="LaButti K.M."/>
            <person name="Schmutz J."/>
            <person name="Jabbour D."/>
            <person name="Luo H."/>
            <person name="Baker S.E."/>
            <person name="Pisabarro A.G."/>
            <person name="Walton J.D."/>
            <person name="Blanchette R.A."/>
            <person name="Henrissat B."/>
            <person name="Martin F."/>
            <person name="Cullen D."/>
            <person name="Hibbett D.S."/>
            <person name="Grigoriev I.V."/>
        </authorList>
    </citation>
    <scope>NUCLEOTIDE SEQUENCE [LARGE SCALE GENOMIC DNA]</scope>
    <source>
        <strain evidence="3">CBS 339.88</strain>
    </source>
</reference>
<dbReference type="STRING" id="685588.A0A067SS15"/>
<proteinExistence type="predicted"/>
<keyword evidence="1" id="KW-0812">Transmembrane</keyword>
<dbReference type="AlphaFoldDB" id="A0A067SS15"/>
<evidence type="ECO:0000313" key="2">
    <source>
        <dbReference type="EMBL" id="KDR70444.1"/>
    </source>
</evidence>
<feature type="transmembrane region" description="Helical" evidence="1">
    <location>
        <begin position="26"/>
        <end position="48"/>
    </location>
</feature>
<feature type="transmembrane region" description="Helical" evidence="1">
    <location>
        <begin position="144"/>
        <end position="168"/>
    </location>
</feature>
<evidence type="ECO:0000313" key="3">
    <source>
        <dbReference type="Proteomes" id="UP000027222"/>
    </source>
</evidence>
<feature type="transmembrane region" description="Helical" evidence="1">
    <location>
        <begin position="268"/>
        <end position="289"/>
    </location>
</feature>
<dbReference type="Proteomes" id="UP000027222">
    <property type="component" value="Unassembled WGS sequence"/>
</dbReference>
<dbReference type="EMBL" id="KL142397">
    <property type="protein sequence ID" value="KDR70444.1"/>
    <property type="molecule type" value="Genomic_DNA"/>
</dbReference>
<name>A0A067SS15_GALM3</name>
<feature type="transmembrane region" description="Helical" evidence="1">
    <location>
        <begin position="68"/>
        <end position="91"/>
    </location>
</feature>
<organism evidence="2 3">
    <name type="scientific">Galerina marginata (strain CBS 339.88)</name>
    <dbReference type="NCBI Taxonomy" id="685588"/>
    <lineage>
        <taxon>Eukaryota</taxon>
        <taxon>Fungi</taxon>
        <taxon>Dikarya</taxon>
        <taxon>Basidiomycota</taxon>
        <taxon>Agaricomycotina</taxon>
        <taxon>Agaricomycetes</taxon>
        <taxon>Agaricomycetidae</taxon>
        <taxon>Agaricales</taxon>
        <taxon>Agaricineae</taxon>
        <taxon>Strophariaceae</taxon>
        <taxon>Galerina</taxon>
    </lineage>
</organism>
<feature type="transmembrane region" description="Helical" evidence="1">
    <location>
        <begin position="197"/>
        <end position="219"/>
    </location>
</feature>
<dbReference type="HOGENOM" id="CLU_044614_5_0_1"/>
<keyword evidence="3" id="KW-1185">Reference proteome</keyword>
<dbReference type="OrthoDB" id="3267806at2759"/>
<accession>A0A067SS15</accession>
<sequence>MSAVSHSTEFHTLEAFLDAFASSRHYFGGTVVSAILYGIVLGLFTTCFRLIFEAKHNQKYSRGTQRFLFSYLISMVLLATFTIGAEMYYLYSTLFQPGEIFLGGNTVTILSGGNPLSLPFTIWGADGFMVWRCLVLYGGVSHVVWIAVVAVLALLSIVSFSTGILFFFTGPLESSLAWENPLPLIEWLGSGTGTTSLPITFTPIVNIGLAALIVGRILYHQRYIQKTLGVEHGSAYTRIMAMCAVYIGALFCPGAVNGSSRLYPVHVFLKLAFPQICVISPFLIIVRVAQGRAATILEPSELGVRTGDIRFNNSQFPTAENQEYLSSRITVKIGSSEES</sequence>
<feature type="transmembrane region" description="Helical" evidence="1">
    <location>
        <begin position="239"/>
        <end position="256"/>
    </location>
</feature>
<keyword evidence="1" id="KW-1133">Transmembrane helix</keyword>
<keyword evidence="1" id="KW-0472">Membrane</keyword>